<evidence type="ECO:0000313" key="5">
    <source>
        <dbReference type="Proteomes" id="UP001217476"/>
    </source>
</evidence>
<dbReference type="CDD" id="cd04301">
    <property type="entry name" value="NAT_SF"/>
    <property type="match status" value="1"/>
</dbReference>
<dbReference type="Proteomes" id="UP001217476">
    <property type="component" value="Chromosome"/>
</dbReference>
<dbReference type="PROSITE" id="PS51186">
    <property type="entry name" value="GNAT"/>
    <property type="match status" value="1"/>
</dbReference>
<dbReference type="AlphaFoldDB" id="A0AAJ5VUJ2"/>
<protein>
    <submittedName>
        <fullName evidence="4">GNAT family N-acetyltransferase</fullName>
    </submittedName>
</protein>
<dbReference type="InterPro" id="IPR000182">
    <property type="entry name" value="GNAT_dom"/>
</dbReference>
<evidence type="ECO:0000259" key="3">
    <source>
        <dbReference type="PROSITE" id="PS51186"/>
    </source>
</evidence>
<dbReference type="EMBL" id="CP119312">
    <property type="protein sequence ID" value="WEK04185.1"/>
    <property type="molecule type" value="Genomic_DNA"/>
</dbReference>
<proteinExistence type="predicted"/>
<sequence length="173" mass="19660">MNHTIRRLTSADLIAYRAIRAEALRDHPEAFVETPDRFAARSNDDVGKMLDSLAVFAAMGPDHAIDAIVGLSRSDNPKEQHRGWLIQVYARPALRGTGMARRLIETAIENAREWGMLQIHLGVWTENEPALRLYQKLGFATYGTEPRYLFVNGRYVDEHLMVRFLDKAPGDQK</sequence>
<evidence type="ECO:0000256" key="2">
    <source>
        <dbReference type="ARBA" id="ARBA00023315"/>
    </source>
</evidence>
<organism evidence="4 5">
    <name type="scientific">Candidatus Devosia phytovorans</name>
    <dbReference type="NCBI Taxonomy" id="3121372"/>
    <lineage>
        <taxon>Bacteria</taxon>
        <taxon>Pseudomonadati</taxon>
        <taxon>Pseudomonadota</taxon>
        <taxon>Alphaproteobacteria</taxon>
        <taxon>Hyphomicrobiales</taxon>
        <taxon>Devosiaceae</taxon>
        <taxon>Devosia</taxon>
    </lineage>
</organism>
<keyword evidence="1" id="KW-0808">Transferase</keyword>
<dbReference type="PANTHER" id="PTHR43877:SF2">
    <property type="entry name" value="AMINOALKYLPHOSPHONATE N-ACETYLTRANSFERASE-RELATED"/>
    <property type="match status" value="1"/>
</dbReference>
<dbReference type="InterPro" id="IPR050832">
    <property type="entry name" value="Bact_Acetyltransf"/>
</dbReference>
<dbReference type="SUPFAM" id="SSF55729">
    <property type="entry name" value="Acyl-CoA N-acyltransferases (Nat)"/>
    <property type="match status" value="1"/>
</dbReference>
<keyword evidence="2" id="KW-0012">Acyltransferase</keyword>
<dbReference type="Pfam" id="PF00583">
    <property type="entry name" value="Acetyltransf_1"/>
    <property type="match status" value="1"/>
</dbReference>
<dbReference type="InterPro" id="IPR016181">
    <property type="entry name" value="Acyl_CoA_acyltransferase"/>
</dbReference>
<gene>
    <name evidence="4" type="ORF">P0Y65_18695</name>
</gene>
<reference evidence="4" key="1">
    <citation type="submission" date="2023-03" db="EMBL/GenBank/DDBJ databases">
        <title>Andean soil-derived lignocellulolytic bacterial consortium as a source of novel taxa and putative plastic-active enzymes.</title>
        <authorList>
            <person name="Diaz-Garcia L."/>
            <person name="Chuvochina M."/>
            <person name="Feuerriegel G."/>
            <person name="Bunk B."/>
            <person name="Sproer C."/>
            <person name="Streit W.R."/>
            <person name="Rodriguez L.M."/>
            <person name="Overmann J."/>
            <person name="Jimenez D.J."/>
        </authorList>
    </citation>
    <scope>NUCLEOTIDE SEQUENCE</scope>
    <source>
        <strain evidence="4">MAG 4196</strain>
    </source>
</reference>
<feature type="domain" description="N-acetyltransferase" evidence="3">
    <location>
        <begin position="3"/>
        <end position="166"/>
    </location>
</feature>
<dbReference type="PANTHER" id="PTHR43877">
    <property type="entry name" value="AMINOALKYLPHOSPHONATE N-ACETYLTRANSFERASE-RELATED-RELATED"/>
    <property type="match status" value="1"/>
</dbReference>
<accession>A0AAJ5VUJ2</accession>
<evidence type="ECO:0000313" key="4">
    <source>
        <dbReference type="EMBL" id="WEK04185.1"/>
    </source>
</evidence>
<dbReference type="Gene3D" id="3.40.630.30">
    <property type="match status" value="1"/>
</dbReference>
<name>A0AAJ5VUJ2_9HYPH</name>
<evidence type="ECO:0000256" key="1">
    <source>
        <dbReference type="ARBA" id="ARBA00022679"/>
    </source>
</evidence>
<dbReference type="GO" id="GO:0016747">
    <property type="term" value="F:acyltransferase activity, transferring groups other than amino-acyl groups"/>
    <property type="evidence" value="ECO:0007669"/>
    <property type="project" value="InterPro"/>
</dbReference>